<comment type="function">
    <text evidence="1">Acyltransferase required for the direct transfer of medium- to long-chain fatty acyl moieties from a carrier protein (MbtL) on to the epsilon-amino group of lysine residue in the mycobactin core.</text>
</comment>
<dbReference type="PANTHER" id="PTHR31438:SF1">
    <property type="entry name" value="LYSINE N-ACYLTRANSFERASE C17G9.06C-RELATED"/>
    <property type="match status" value="1"/>
</dbReference>
<comment type="caution">
    <text evidence="8">The sequence shown here is derived from an EMBL/GenBank/DDBJ whole genome shotgun (WGS) entry which is preliminary data.</text>
</comment>
<dbReference type="EMBL" id="BSBI01000004">
    <property type="protein sequence ID" value="GLF94973.1"/>
    <property type="molecule type" value="Genomic_DNA"/>
</dbReference>
<name>A0ABQ5NXU3_9ACTN</name>
<dbReference type="PROSITE" id="PS51186">
    <property type="entry name" value="GNAT"/>
    <property type="match status" value="1"/>
</dbReference>
<sequence>MTSAQLTEPAQQPQQGAGPSPEVPGPPLPVLEGRWSARVARAEGPDLERVHGWMQSSHIEAFWHQAWPRERWVEEIADHLAGDTILPLMVDLDGRPFAYIEIYRVVRDRIAEKYPYRDHDLGLHIAIGEVSSTGKGLGRELLRALADGLLAADPACTRVVAEPDVTNAPSLKAFAAAGFRAAGRITFPEKDAALLIRPRHEEDLPR</sequence>
<comment type="pathway">
    <text evidence="2">Siderophore biosynthesis; mycobactin biosynthesis.</text>
</comment>
<keyword evidence="4" id="KW-0046">Antibiotic resistance</keyword>
<protein>
    <recommendedName>
        <fullName evidence="3">Lysine N-acyltransferase MbtK</fullName>
    </recommendedName>
    <alternativeName>
        <fullName evidence="5">Mycobactin synthase protein K</fullName>
    </alternativeName>
</protein>
<dbReference type="SMART" id="SM01006">
    <property type="entry name" value="AlcB"/>
    <property type="match status" value="1"/>
</dbReference>
<dbReference type="Pfam" id="PF13523">
    <property type="entry name" value="Acetyltransf_8"/>
    <property type="match status" value="1"/>
</dbReference>
<evidence type="ECO:0000256" key="4">
    <source>
        <dbReference type="ARBA" id="ARBA00023251"/>
    </source>
</evidence>
<dbReference type="InterPro" id="IPR000182">
    <property type="entry name" value="GNAT_dom"/>
</dbReference>
<keyword evidence="9" id="KW-1185">Reference proteome</keyword>
<dbReference type="RefSeq" id="WP_323447056.1">
    <property type="nucleotide sequence ID" value="NZ_BSBI01000004.1"/>
</dbReference>
<reference evidence="8 9" key="1">
    <citation type="submission" date="2022-10" db="EMBL/GenBank/DDBJ databases">
        <title>Draft genome sequence of Streptomyces sp. YSPA8.</title>
        <authorList>
            <person name="Moriuchi R."/>
            <person name="Dohra H."/>
            <person name="Yamamura H."/>
            <person name="Kodani S."/>
        </authorList>
    </citation>
    <scope>NUCLEOTIDE SEQUENCE [LARGE SCALE GENOMIC DNA]</scope>
    <source>
        <strain evidence="8 9">YSPA8</strain>
    </source>
</reference>
<evidence type="ECO:0000313" key="9">
    <source>
        <dbReference type="Proteomes" id="UP001291653"/>
    </source>
</evidence>
<feature type="region of interest" description="Disordered" evidence="6">
    <location>
        <begin position="1"/>
        <end position="28"/>
    </location>
</feature>
<evidence type="ECO:0000256" key="1">
    <source>
        <dbReference type="ARBA" id="ARBA00003818"/>
    </source>
</evidence>
<dbReference type="SUPFAM" id="SSF55729">
    <property type="entry name" value="Acyl-CoA N-acyltransferases (Nat)"/>
    <property type="match status" value="1"/>
</dbReference>
<feature type="domain" description="N-acetyltransferase" evidence="7">
    <location>
        <begin position="37"/>
        <end position="200"/>
    </location>
</feature>
<dbReference type="InterPro" id="IPR019432">
    <property type="entry name" value="Acyltransferase_MbtK/IucB-like"/>
</dbReference>
<evidence type="ECO:0000256" key="5">
    <source>
        <dbReference type="ARBA" id="ARBA00031122"/>
    </source>
</evidence>
<feature type="compositionally biased region" description="Low complexity" evidence="6">
    <location>
        <begin position="9"/>
        <end position="20"/>
    </location>
</feature>
<evidence type="ECO:0000256" key="3">
    <source>
        <dbReference type="ARBA" id="ARBA00020586"/>
    </source>
</evidence>
<evidence type="ECO:0000313" key="8">
    <source>
        <dbReference type="EMBL" id="GLF94973.1"/>
    </source>
</evidence>
<organism evidence="8 9">
    <name type="scientific">Streptomyces yaizuensis</name>
    <dbReference type="NCBI Taxonomy" id="2989713"/>
    <lineage>
        <taxon>Bacteria</taxon>
        <taxon>Bacillati</taxon>
        <taxon>Actinomycetota</taxon>
        <taxon>Actinomycetes</taxon>
        <taxon>Kitasatosporales</taxon>
        <taxon>Streptomycetaceae</taxon>
        <taxon>Streptomyces</taxon>
    </lineage>
</organism>
<dbReference type="Proteomes" id="UP001291653">
    <property type="component" value="Unassembled WGS sequence"/>
</dbReference>
<dbReference type="InterPro" id="IPR016181">
    <property type="entry name" value="Acyl_CoA_acyltransferase"/>
</dbReference>
<gene>
    <name evidence="8" type="ORF">SYYSPA8_11770</name>
</gene>
<accession>A0ABQ5NXU3</accession>
<proteinExistence type="predicted"/>
<evidence type="ECO:0000256" key="2">
    <source>
        <dbReference type="ARBA" id="ARBA00005102"/>
    </source>
</evidence>
<dbReference type="Gene3D" id="3.40.630.30">
    <property type="match status" value="1"/>
</dbReference>
<dbReference type="PANTHER" id="PTHR31438">
    <property type="entry name" value="LYSINE N-ACYLTRANSFERASE C17G9.06C-RELATED"/>
    <property type="match status" value="1"/>
</dbReference>
<evidence type="ECO:0000259" key="7">
    <source>
        <dbReference type="PROSITE" id="PS51186"/>
    </source>
</evidence>
<evidence type="ECO:0000256" key="6">
    <source>
        <dbReference type="SAM" id="MobiDB-lite"/>
    </source>
</evidence>